<dbReference type="PANTHER" id="PTHR48081:SF29">
    <property type="entry name" value="NEUTRAL CHOLESTEROL ESTER HYDROLASE 1"/>
    <property type="match status" value="1"/>
</dbReference>
<dbReference type="PANTHER" id="PTHR48081">
    <property type="entry name" value="AB HYDROLASE SUPERFAMILY PROTEIN C4A8.06C"/>
    <property type="match status" value="1"/>
</dbReference>
<reference evidence="27" key="2">
    <citation type="submission" date="2025-09" db="UniProtKB">
        <authorList>
            <consortium name="Ensembl"/>
        </authorList>
    </citation>
    <scope>IDENTIFICATION</scope>
</reference>
<keyword evidence="28" id="KW-1185">Reference proteome</keyword>
<evidence type="ECO:0000256" key="21">
    <source>
        <dbReference type="ARBA" id="ARBA00048913"/>
    </source>
</evidence>
<feature type="signal peptide" evidence="25">
    <location>
        <begin position="1"/>
        <end position="16"/>
    </location>
</feature>
<feature type="domain" description="Alpha/beta hydrolase fold-3" evidence="26">
    <location>
        <begin position="108"/>
        <end position="270"/>
    </location>
</feature>
<evidence type="ECO:0000313" key="28">
    <source>
        <dbReference type="Proteomes" id="UP000261520"/>
    </source>
</evidence>
<name>A0A3B4AK43_9GOBI</name>
<evidence type="ECO:0000256" key="17">
    <source>
        <dbReference type="ARBA" id="ARBA00044162"/>
    </source>
</evidence>
<evidence type="ECO:0000256" key="4">
    <source>
        <dbReference type="ARBA" id="ARBA00022475"/>
    </source>
</evidence>
<feature type="active site" evidence="23">
    <location>
        <position position="376"/>
    </location>
</feature>
<evidence type="ECO:0000256" key="7">
    <source>
        <dbReference type="ARBA" id="ARBA00022824"/>
    </source>
</evidence>
<comment type="catalytic activity">
    <reaction evidence="15">
        <text>1-O-hexadecyl-2-acetyl-sn-glycerol + H2O = 1-O-hexadecyl-sn-glycerol + acetate + H(+)</text>
        <dbReference type="Rhea" id="RHEA:38563"/>
        <dbReference type="ChEBI" id="CHEBI:15377"/>
        <dbReference type="ChEBI" id="CHEBI:15378"/>
        <dbReference type="ChEBI" id="CHEBI:30089"/>
        <dbReference type="ChEBI" id="CHEBI:34115"/>
        <dbReference type="ChEBI" id="CHEBI:75936"/>
    </reaction>
    <physiologicalReaction direction="left-to-right" evidence="15">
        <dbReference type="Rhea" id="RHEA:38564"/>
    </physiologicalReaction>
</comment>
<keyword evidence="6" id="KW-0378">Hydrolase</keyword>
<keyword evidence="13" id="KW-0472">Membrane</keyword>
<dbReference type="GO" id="GO:0005886">
    <property type="term" value="C:plasma membrane"/>
    <property type="evidence" value="ECO:0007669"/>
    <property type="project" value="UniProtKB-SubCell"/>
</dbReference>
<evidence type="ECO:0000256" key="3">
    <source>
        <dbReference type="ARBA" id="ARBA00010515"/>
    </source>
</evidence>
<comment type="catalytic activity">
    <reaction evidence="22">
        <text>a 1-O-alkyl-2-acetyl-sn-glycerol + H2O = a 1-O-alkyl-sn-glycerol + acetate + H(+)</text>
        <dbReference type="Rhea" id="RHEA:11552"/>
        <dbReference type="ChEBI" id="CHEBI:15377"/>
        <dbReference type="ChEBI" id="CHEBI:15378"/>
        <dbReference type="ChEBI" id="CHEBI:15850"/>
        <dbReference type="ChEBI" id="CHEBI:16291"/>
        <dbReference type="ChEBI" id="CHEBI:30089"/>
        <dbReference type="EC" id="3.1.1.71"/>
    </reaction>
    <physiologicalReaction direction="left-to-right" evidence="22">
        <dbReference type="Rhea" id="RHEA:11553"/>
    </physiologicalReaction>
</comment>
<dbReference type="Gene3D" id="3.40.50.1820">
    <property type="entry name" value="alpha/beta hydrolase"/>
    <property type="match status" value="1"/>
</dbReference>
<dbReference type="InterPro" id="IPR013094">
    <property type="entry name" value="AB_hydrolase_3"/>
</dbReference>
<evidence type="ECO:0000259" key="26">
    <source>
        <dbReference type="Pfam" id="PF07859"/>
    </source>
</evidence>
<dbReference type="Ensembl" id="ENSPMGT00000018215.1">
    <property type="protein sequence ID" value="ENSPMGP00000017060.1"/>
    <property type="gene ID" value="ENSPMGG00000013980.1"/>
</dbReference>
<evidence type="ECO:0000256" key="25">
    <source>
        <dbReference type="SAM" id="SignalP"/>
    </source>
</evidence>
<dbReference type="GO" id="GO:0047378">
    <property type="term" value="F:acetylalkylglycerol acetylhydrolase activity"/>
    <property type="evidence" value="ECO:0007669"/>
    <property type="project" value="UniProtKB-EC"/>
</dbReference>
<keyword evidence="8" id="KW-0492">Microsome</keyword>
<keyword evidence="9" id="KW-0442">Lipid degradation</keyword>
<keyword evidence="4" id="KW-1003">Cell membrane</keyword>
<protein>
    <recommendedName>
        <fullName evidence="17">Neutral cholesterol ester hydrolase 1</fullName>
        <ecNumber evidence="16">3.1.1.71</ecNumber>
    </recommendedName>
    <alternativeName>
        <fullName evidence="18">Acetylalkylglycerol acetylhydrolase</fullName>
    </alternativeName>
    <alternativeName>
        <fullName evidence="19">Arylacetamide deacetylase-like 1</fullName>
    </alternativeName>
</protein>
<keyword evidence="11" id="KW-1133">Transmembrane helix</keyword>
<dbReference type="InterPro" id="IPR033140">
    <property type="entry name" value="Lipase_GDXG_put_SER_AS"/>
</dbReference>
<dbReference type="EC" id="3.1.1.71" evidence="16"/>
<accession>A0A3B4AK43</accession>
<dbReference type="InterPro" id="IPR029058">
    <property type="entry name" value="AB_hydrolase_fold"/>
</dbReference>
<feature type="active site" evidence="23 24">
    <location>
        <position position="189"/>
    </location>
</feature>
<dbReference type="STRING" id="409849.ENSPMGP00000017060"/>
<evidence type="ECO:0000256" key="23">
    <source>
        <dbReference type="PIRSR" id="PIRSR037251-1"/>
    </source>
</evidence>
<keyword evidence="7" id="KW-0256">Endoplasmic reticulum</keyword>
<evidence type="ECO:0000256" key="8">
    <source>
        <dbReference type="ARBA" id="ARBA00022848"/>
    </source>
</evidence>
<comment type="catalytic activity">
    <reaction evidence="21">
        <text>a cholesterol ester + H2O = cholesterol + a fatty acid + H(+)</text>
        <dbReference type="Rhea" id="RHEA:36403"/>
        <dbReference type="ChEBI" id="CHEBI:15377"/>
        <dbReference type="ChEBI" id="CHEBI:15378"/>
        <dbReference type="ChEBI" id="CHEBI:16113"/>
        <dbReference type="ChEBI" id="CHEBI:17002"/>
        <dbReference type="ChEBI" id="CHEBI:28868"/>
    </reaction>
    <physiologicalReaction direction="left-to-right" evidence="21">
        <dbReference type="Rhea" id="RHEA:36404"/>
    </physiologicalReaction>
</comment>
<evidence type="ECO:0000256" key="20">
    <source>
        <dbReference type="ARBA" id="ARBA00047653"/>
    </source>
</evidence>
<evidence type="ECO:0000256" key="22">
    <source>
        <dbReference type="ARBA" id="ARBA00049214"/>
    </source>
</evidence>
<comment type="similarity">
    <text evidence="3">Belongs to the 'GDXG' lipolytic enzyme family.</text>
</comment>
<evidence type="ECO:0000256" key="18">
    <source>
        <dbReference type="ARBA" id="ARBA00044219"/>
    </source>
</evidence>
<evidence type="ECO:0000256" key="16">
    <source>
        <dbReference type="ARBA" id="ARBA00044060"/>
    </source>
</evidence>
<dbReference type="InterPro" id="IPR017157">
    <property type="entry name" value="Arylacetamide_deacetylase"/>
</dbReference>
<organism evidence="27 28">
    <name type="scientific">Periophthalmus magnuspinnatus</name>
    <dbReference type="NCBI Taxonomy" id="409849"/>
    <lineage>
        <taxon>Eukaryota</taxon>
        <taxon>Metazoa</taxon>
        <taxon>Chordata</taxon>
        <taxon>Craniata</taxon>
        <taxon>Vertebrata</taxon>
        <taxon>Euteleostomi</taxon>
        <taxon>Actinopterygii</taxon>
        <taxon>Neopterygii</taxon>
        <taxon>Teleostei</taxon>
        <taxon>Neoteleostei</taxon>
        <taxon>Acanthomorphata</taxon>
        <taxon>Gobiaria</taxon>
        <taxon>Gobiiformes</taxon>
        <taxon>Gobioidei</taxon>
        <taxon>Gobiidae</taxon>
        <taxon>Oxudercinae</taxon>
        <taxon>Periophthalmus</taxon>
    </lineage>
</organism>
<evidence type="ECO:0000256" key="5">
    <source>
        <dbReference type="ARBA" id="ARBA00022692"/>
    </source>
</evidence>
<dbReference type="AlphaFoldDB" id="A0A3B4AK43"/>
<evidence type="ECO:0000256" key="15">
    <source>
        <dbReference type="ARBA" id="ARBA00023406"/>
    </source>
</evidence>
<keyword evidence="12" id="KW-0443">Lipid metabolism</keyword>
<dbReference type="PROSITE" id="PS01174">
    <property type="entry name" value="LIPASE_GDXG_SER"/>
    <property type="match status" value="1"/>
</dbReference>
<feature type="chain" id="PRO_5017379739" description="Neutral cholesterol ester hydrolase 1" evidence="25">
    <location>
        <begin position="17"/>
        <end position="406"/>
    </location>
</feature>
<proteinExistence type="inferred from homology"/>
<dbReference type="Pfam" id="PF07859">
    <property type="entry name" value="Abhydrolase_3"/>
    <property type="match status" value="2"/>
</dbReference>
<dbReference type="PIRSF" id="PIRSF037251">
    <property type="entry name" value="Arylacetamide_deacetylase"/>
    <property type="match status" value="1"/>
</dbReference>
<evidence type="ECO:0000256" key="14">
    <source>
        <dbReference type="ARBA" id="ARBA00023180"/>
    </source>
</evidence>
<evidence type="ECO:0000256" key="19">
    <source>
        <dbReference type="ARBA" id="ARBA00044256"/>
    </source>
</evidence>
<dbReference type="GO" id="GO:0016042">
    <property type="term" value="P:lipid catabolic process"/>
    <property type="evidence" value="ECO:0007669"/>
    <property type="project" value="UniProtKB-KW"/>
</dbReference>
<keyword evidence="5" id="KW-0812">Transmembrane</keyword>
<reference evidence="27" key="1">
    <citation type="submission" date="2025-08" db="UniProtKB">
        <authorList>
            <consortium name="Ensembl"/>
        </authorList>
    </citation>
    <scope>IDENTIFICATION</scope>
</reference>
<evidence type="ECO:0000256" key="9">
    <source>
        <dbReference type="ARBA" id="ARBA00022963"/>
    </source>
</evidence>
<comment type="catalytic activity">
    <reaction evidence="20">
        <text>cholesteryl (9Z-octadecenoate) + H2O = cholesterol + (9Z)-octadecenoate + H(+)</text>
        <dbReference type="Rhea" id="RHEA:33875"/>
        <dbReference type="ChEBI" id="CHEBI:15377"/>
        <dbReference type="ChEBI" id="CHEBI:15378"/>
        <dbReference type="ChEBI" id="CHEBI:16113"/>
        <dbReference type="ChEBI" id="CHEBI:30823"/>
        <dbReference type="ChEBI" id="CHEBI:46898"/>
    </reaction>
    <physiologicalReaction direction="left-to-right" evidence="20">
        <dbReference type="Rhea" id="RHEA:33876"/>
    </physiologicalReaction>
</comment>
<evidence type="ECO:0000256" key="11">
    <source>
        <dbReference type="ARBA" id="ARBA00022989"/>
    </source>
</evidence>
<evidence type="ECO:0000256" key="6">
    <source>
        <dbReference type="ARBA" id="ARBA00022801"/>
    </source>
</evidence>
<evidence type="ECO:0000256" key="24">
    <source>
        <dbReference type="PROSITE-ProRule" id="PRU10038"/>
    </source>
</evidence>
<keyword evidence="14" id="KW-0325">Glycoprotein</keyword>
<keyword evidence="10" id="KW-0735">Signal-anchor</keyword>
<comment type="subcellular location">
    <subcellularLocation>
        <location evidence="2">Cell membrane</location>
        <topology evidence="2">Single-pass type II membrane protein</topology>
    </subcellularLocation>
    <subcellularLocation>
        <location evidence="1">Microsome</location>
    </subcellularLocation>
</comment>
<dbReference type="InterPro" id="IPR050300">
    <property type="entry name" value="GDXG_lipolytic_enzyme"/>
</dbReference>
<evidence type="ECO:0000256" key="1">
    <source>
        <dbReference type="ARBA" id="ARBA00004144"/>
    </source>
</evidence>
<keyword evidence="25" id="KW-0732">Signal</keyword>
<feature type="active site" evidence="23">
    <location>
        <position position="346"/>
    </location>
</feature>
<evidence type="ECO:0000256" key="2">
    <source>
        <dbReference type="ARBA" id="ARBA00004401"/>
    </source>
</evidence>
<evidence type="ECO:0000256" key="13">
    <source>
        <dbReference type="ARBA" id="ARBA00023136"/>
    </source>
</evidence>
<evidence type="ECO:0000256" key="10">
    <source>
        <dbReference type="ARBA" id="ARBA00022968"/>
    </source>
</evidence>
<dbReference type="Proteomes" id="UP000261520">
    <property type="component" value="Unplaced"/>
</dbReference>
<evidence type="ECO:0000313" key="27">
    <source>
        <dbReference type="Ensembl" id="ENSPMGP00000017060.1"/>
    </source>
</evidence>
<dbReference type="SUPFAM" id="SSF53474">
    <property type="entry name" value="alpha/beta-Hydrolases"/>
    <property type="match status" value="1"/>
</dbReference>
<feature type="domain" description="Alpha/beta hydrolase fold-3" evidence="26">
    <location>
        <begin position="296"/>
        <end position="379"/>
    </location>
</feature>
<sequence>MWRSIILFVSVCSFSAYYIYEPLPEQMEQKWKIMLTNSFFRTLSHADFSELVGLQHYMGVMYLITLIEKVVPLSDAHVQVIEESFEGVDVLVYQPQQKADSSDLRRAVVYLHGGGWCLGSPSDPYDLLARKIVKELNAVVLSVDYRLAPPHHFPEPYEDVYRVVKRFLQKEVLAQYSVHPGRVAVSGDSAGGNLAAAVTQQLLNDPEQQVNFKAQGLLYPVMQALDLNTPSYQQNQDMPLLPRTLMVRFWSEYFTSDKKLFSAMMANLHNSPESSTLLKFVNWSAFLPERYHKQYNYSAPVVMQEKSKALDRQWRWIGDPRASPLLVPDSALHALPKTYVLTCEFDVLRDDGVMYVTRLRAAGVDVTHHHYETGFHGAMMFTVWPTDFLIAHLMTDNFVKWLQVSL</sequence>
<evidence type="ECO:0000256" key="12">
    <source>
        <dbReference type="ARBA" id="ARBA00023098"/>
    </source>
</evidence>